<dbReference type="EMBL" id="JARMAB010000028">
    <property type="protein sequence ID" value="MED1204964.1"/>
    <property type="molecule type" value="Genomic_DNA"/>
</dbReference>
<reference evidence="2 3" key="1">
    <citation type="submission" date="2023-03" db="EMBL/GenBank/DDBJ databases">
        <title>Bacillus Genome Sequencing.</title>
        <authorList>
            <person name="Dunlap C."/>
        </authorList>
    </citation>
    <scope>NUCLEOTIDE SEQUENCE [LARGE SCALE GENOMIC DNA]</scope>
    <source>
        <strain evidence="2 3">B-23453</strain>
    </source>
</reference>
<keyword evidence="3" id="KW-1185">Reference proteome</keyword>
<organism evidence="2 3">
    <name type="scientific">Heyndrickxia acidicola</name>
    <dbReference type="NCBI Taxonomy" id="209389"/>
    <lineage>
        <taxon>Bacteria</taxon>
        <taxon>Bacillati</taxon>
        <taxon>Bacillota</taxon>
        <taxon>Bacilli</taxon>
        <taxon>Bacillales</taxon>
        <taxon>Bacillaceae</taxon>
        <taxon>Heyndrickxia</taxon>
    </lineage>
</organism>
<feature type="transmembrane region" description="Helical" evidence="1">
    <location>
        <begin position="68"/>
        <end position="87"/>
    </location>
</feature>
<comment type="caution">
    <text evidence="2">The sequence shown here is derived from an EMBL/GenBank/DDBJ whole genome shotgun (WGS) entry which is preliminary data.</text>
</comment>
<gene>
    <name evidence="2" type="ORF">P4T90_18110</name>
</gene>
<keyword evidence="1" id="KW-1133">Transmembrane helix</keyword>
<proteinExistence type="predicted"/>
<evidence type="ECO:0000313" key="3">
    <source>
        <dbReference type="Proteomes" id="UP001341444"/>
    </source>
</evidence>
<evidence type="ECO:0000256" key="1">
    <source>
        <dbReference type="SAM" id="Phobius"/>
    </source>
</evidence>
<feature type="transmembrane region" description="Helical" evidence="1">
    <location>
        <begin position="128"/>
        <end position="146"/>
    </location>
</feature>
<dbReference type="RefSeq" id="WP_066266264.1">
    <property type="nucleotide sequence ID" value="NZ_JARMAB010000028.1"/>
</dbReference>
<protein>
    <submittedName>
        <fullName evidence="2">Uncharacterized protein</fullName>
    </submittedName>
</protein>
<accession>A0ABU6MJV8</accession>
<feature type="transmembrane region" description="Helical" evidence="1">
    <location>
        <begin position="93"/>
        <end position="112"/>
    </location>
</feature>
<evidence type="ECO:0000313" key="2">
    <source>
        <dbReference type="EMBL" id="MED1204964.1"/>
    </source>
</evidence>
<dbReference type="Proteomes" id="UP001341444">
    <property type="component" value="Unassembled WGS sequence"/>
</dbReference>
<name>A0ABU6MJV8_9BACI</name>
<keyword evidence="1" id="KW-0812">Transmembrane</keyword>
<sequence>MLGKKKVILLMVVLPWCSLPFLGVRSIKRYLPGALFMSCFLLAEGLIAEKKRWWRFFGKYKPNVLGEIPLIIGPFFIGSLWILKYTYGKFKRYMAVNTIVDSFFIYLVLIYFKKINYASLVRLKKFQLSMIFLIKSISMYGFQFLFEKLFTRPKSKSTLPDD</sequence>
<feature type="transmembrane region" description="Helical" evidence="1">
    <location>
        <begin position="7"/>
        <end position="24"/>
    </location>
</feature>
<keyword evidence="1" id="KW-0472">Membrane</keyword>